<feature type="region of interest" description="Disordered" evidence="8">
    <location>
        <begin position="722"/>
        <end position="747"/>
    </location>
</feature>
<evidence type="ECO:0000256" key="4">
    <source>
        <dbReference type="ARBA" id="ARBA00022741"/>
    </source>
</evidence>
<evidence type="ECO:0000256" key="1">
    <source>
        <dbReference type="ARBA" id="ARBA00022527"/>
    </source>
</evidence>
<keyword evidence="2" id="KW-0597">Phosphoprotein</keyword>
<comment type="caution">
    <text evidence="10">The sequence shown here is derived from an EMBL/GenBank/DDBJ whole genome shotgun (WGS) entry which is preliminary data.</text>
</comment>
<dbReference type="Pfam" id="PF00069">
    <property type="entry name" value="Pkinase"/>
    <property type="match status" value="1"/>
</dbReference>
<dbReference type="EMBL" id="JBBJCI010000356">
    <property type="protein sequence ID" value="KAK7233747.1"/>
    <property type="molecule type" value="Genomic_DNA"/>
</dbReference>
<keyword evidence="4 7" id="KW-0547">Nucleotide-binding</keyword>
<feature type="region of interest" description="Disordered" evidence="8">
    <location>
        <begin position="1"/>
        <end position="86"/>
    </location>
</feature>
<evidence type="ECO:0000313" key="11">
    <source>
        <dbReference type="Proteomes" id="UP001363151"/>
    </source>
</evidence>
<evidence type="ECO:0000313" key="10">
    <source>
        <dbReference type="EMBL" id="KAK7233747.1"/>
    </source>
</evidence>
<dbReference type="GO" id="GO:0016301">
    <property type="term" value="F:kinase activity"/>
    <property type="evidence" value="ECO:0007669"/>
    <property type="project" value="UniProtKB-KW"/>
</dbReference>
<dbReference type="SMART" id="SM00220">
    <property type="entry name" value="S_TKc"/>
    <property type="match status" value="1"/>
</dbReference>
<evidence type="ECO:0000259" key="9">
    <source>
        <dbReference type="PROSITE" id="PS50011"/>
    </source>
</evidence>
<dbReference type="PANTHER" id="PTHR24351">
    <property type="entry name" value="RIBOSOMAL PROTEIN S6 KINASE"/>
    <property type="match status" value="1"/>
</dbReference>
<keyword evidence="6 7" id="KW-0067">ATP-binding</keyword>
<evidence type="ECO:0000256" key="3">
    <source>
        <dbReference type="ARBA" id="ARBA00022679"/>
    </source>
</evidence>
<dbReference type="PROSITE" id="PS00107">
    <property type="entry name" value="PROTEIN_KINASE_ATP"/>
    <property type="match status" value="1"/>
</dbReference>
<proteinExistence type="predicted"/>
<accession>A0ABR1FMV9</accession>
<keyword evidence="11" id="KW-1185">Reference proteome</keyword>
<protein>
    <submittedName>
        <fullName evidence="10">Protein serine/threonine kinase</fullName>
    </submittedName>
</protein>
<dbReference type="Gene3D" id="1.10.510.10">
    <property type="entry name" value="Transferase(Phosphotransferase) domain 1"/>
    <property type="match status" value="1"/>
</dbReference>
<keyword evidence="3" id="KW-0808">Transferase</keyword>
<feature type="compositionally biased region" description="Polar residues" evidence="8">
    <location>
        <begin position="20"/>
        <end position="35"/>
    </location>
</feature>
<evidence type="ECO:0000256" key="7">
    <source>
        <dbReference type="PROSITE-ProRule" id="PRU10141"/>
    </source>
</evidence>
<evidence type="ECO:0000256" key="5">
    <source>
        <dbReference type="ARBA" id="ARBA00022777"/>
    </source>
</evidence>
<gene>
    <name evidence="10" type="ORF">SO694_00101082</name>
</gene>
<keyword evidence="1" id="KW-0723">Serine/threonine-protein kinase</keyword>
<dbReference type="Proteomes" id="UP001363151">
    <property type="component" value="Unassembled WGS sequence"/>
</dbReference>
<feature type="compositionally biased region" description="Low complexity" evidence="8">
    <location>
        <begin position="592"/>
        <end position="601"/>
    </location>
</feature>
<evidence type="ECO:0000256" key="6">
    <source>
        <dbReference type="ARBA" id="ARBA00022840"/>
    </source>
</evidence>
<feature type="compositionally biased region" description="Gly residues" evidence="8">
    <location>
        <begin position="620"/>
        <end position="649"/>
    </location>
</feature>
<dbReference type="InterPro" id="IPR005114">
    <property type="entry name" value="Helicase_assoc"/>
</dbReference>
<organism evidence="10 11">
    <name type="scientific">Aureococcus anophagefferens</name>
    <name type="common">Harmful bloom alga</name>
    <dbReference type="NCBI Taxonomy" id="44056"/>
    <lineage>
        <taxon>Eukaryota</taxon>
        <taxon>Sar</taxon>
        <taxon>Stramenopiles</taxon>
        <taxon>Ochrophyta</taxon>
        <taxon>Pelagophyceae</taxon>
        <taxon>Pelagomonadales</taxon>
        <taxon>Pelagomonadaceae</taxon>
        <taxon>Aureococcus</taxon>
    </lineage>
</organism>
<feature type="domain" description="Protein kinase" evidence="9">
    <location>
        <begin position="157"/>
        <end position="426"/>
    </location>
</feature>
<feature type="binding site" evidence="7">
    <location>
        <position position="184"/>
    </location>
    <ligand>
        <name>ATP</name>
        <dbReference type="ChEBI" id="CHEBI:30616"/>
    </ligand>
</feature>
<name>A0ABR1FMV9_AURAN</name>
<keyword evidence="5 10" id="KW-0418">Kinase</keyword>
<dbReference type="InterPro" id="IPR017441">
    <property type="entry name" value="Protein_kinase_ATP_BS"/>
</dbReference>
<dbReference type="Gene3D" id="3.30.200.20">
    <property type="entry name" value="Phosphorylase Kinase, domain 1"/>
    <property type="match status" value="1"/>
</dbReference>
<dbReference type="PROSITE" id="PS00108">
    <property type="entry name" value="PROTEIN_KINASE_ST"/>
    <property type="match status" value="1"/>
</dbReference>
<dbReference type="Pfam" id="PF03457">
    <property type="entry name" value="HA"/>
    <property type="match status" value="1"/>
</dbReference>
<evidence type="ECO:0000256" key="2">
    <source>
        <dbReference type="ARBA" id="ARBA00022553"/>
    </source>
</evidence>
<evidence type="ECO:0000256" key="8">
    <source>
        <dbReference type="SAM" id="MobiDB-lite"/>
    </source>
</evidence>
<dbReference type="SUPFAM" id="SSF56112">
    <property type="entry name" value="Protein kinase-like (PK-like)"/>
    <property type="match status" value="1"/>
</dbReference>
<reference evidence="10 11" key="1">
    <citation type="submission" date="2024-03" db="EMBL/GenBank/DDBJ databases">
        <title>Aureococcus anophagefferens CCMP1851 and Kratosvirus quantuckense: Draft genome of a second virus-susceptible host strain in the model system.</title>
        <authorList>
            <person name="Chase E."/>
            <person name="Truchon A.R."/>
            <person name="Schepens W."/>
            <person name="Wilhelm S.W."/>
        </authorList>
    </citation>
    <scope>NUCLEOTIDE SEQUENCE [LARGE SCALE GENOMIC DNA]</scope>
    <source>
        <strain evidence="10 11">CCMP1851</strain>
    </source>
</reference>
<dbReference type="Gene3D" id="6.10.140.530">
    <property type="match status" value="1"/>
</dbReference>
<dbReference type="InterPro" id="IPR011009">
    <property type="entry name" value="Kinase-like_dom_sf"/>
</dbReference>
<dbReference type="InterPro" id="IPR045270">
    <property type="entry name" value="STKc_AGC"/>
</dbReference>
<feature type="region of interest" description="Disordered" evidence="8">
    <location>
        <begin position="585"/>
        <end position="653"/>
    </location>
</feature>
<dbReference type="InterPro" id="IPR000719">
    <property type="entry name" value="Prot_kinase_dom"/>
</dbReference>
<dbReference type="CDD" id="cd05123">
    <property type="entry name" value="STKc_AGC"/>
    <property type="match status" value="1"/>
</dbReference>
<sequence>MRSSTFWNLLKGSSKERHPSPTTVTKTPLTNSVSPPASPKTSDADSDDARSSSCASTTKPPEPDEAKKSHRRLHSDPERFSRGKKRACGLCGAHAGDVLEPLTEPLMGEGHPLKLDAANPPENDAPHRVDAVEDAGAAAGPRSGNARRAPEAWRRDLRAVSLLGQGSFGKVHLVTDGDEQYALKSVATASLATEKKREHARSERLALELLRGHANVLTLLGAWRAPGALHIVTECAWGGELFRHLQRKKRFEPAEARFIVAELSSALVHAHGHRVAYRDVKPENVLFDARGHVLLADFGLSKILDADAESSVFRVSGCASLCGTPEYMAPEVLNRVDYGGNVDWWALGMLTAELVTGLPPWYTEDRVELFRRVRYAPLQARYLVAPDKLASGDPLARDTAYFVEALLKRDAKARLADDELVAHAFFTELCGNDFAKLASLEPPFNPMRDDGGEGVVLVDERAARRRRAAEGADPGAHSGNWRSKTSASWLSGVEVRERAAPPPPRREAFAPTRYARQADEFPRRLQSTVDGALGRFPPVLAARAQQTSCAAVPVPETTLVLLVGLVHGGRWRSASEMRRVLARAAHKRRDAALPARGAGPRPSSPTTRGARRSRGDKGGKPGGRPGKPGAGGRPGGKPGGKPGAGGKPGGRPTFEAMLELLKAYKAETGHVDVPLDHEADGPAGRPVKLGRWLMAVRRAHESDRIKDDREAALDAVDAKWAVTSQKLEDAPPRKRGGKGRKGAPSDD</sequence>
<feature type="region of interest" description="Disordered" evidence="8">
    <location>
        <begin position="466"/>
        <end position="485"/>
    </location>
</feature>
<dbReference type="InterPro" id="IPR008271">
    <property type="entry name" value="Ser/Thr_kinase_AS"/>
</dbReference>
<dbReference type="PROSITE" id="PS50011">
    <property type="entry name" value="PROTEIN_KINASE_DOM"/>
    <property type="match status" value="1"/>
</dbReference>